<comment type="caution">
    <text evidence="2">The sequence shown here is derived from an EMBL/GenBank/DDBJ whole genome shotgun (WGS) entry which is preliminary data.</text>
</comment>
<feature type="chain" id="PRO_5020834636" description="Secreted protein" evidence="1">
    <location>
        <begin position="23"/>
        <end position="85"/>
    </location>
</feature>
<reference evidence="2 3" key="1">
    <citation type="journal article" date="2015" name="Genome Biol.">
        <title>Comparative genomics of Steinernema reveals deeply conserved gene regulatory networks.</title>
        <authorList>
            <person name="Dillman A.R."/>
            <person name="Macchietto M."/>
            <person name="Porter C.F."/>
            <person name="Rogers A."/>
            <person name="Williams B."/>
            <person name="Antoshechkin I."/>
            <person name="Lee M.M."/>
            <person name="Goodwin Z."/>
            <person name="Lu X."/>
            <person name="Lewis E.E."/>
            <person name="Goodrich-Blair H."/>
            <person name="Stock S.P."/>
            <person name="Adams B.J."/>
            <person name="Sternberg P.W."/>
            <person name="Mortazavi A."/>
        </authorList>
    </citation>
    <scope>NUCLEOTIDE SEQUENCE [LARGE SCALE GENOMIC DNA]</scope>
    <source>
        <strain evidence="2 3">ALL</strain>
    </source>
</reference>
<feature type="signal peptide" evidence="1">
    <location>
        <begin position="1"/>
        <end position="22"/>
    </location>
</feature>
<dbReference type="Proteomes" id="UP000298663">
    <property type="component" value="Unassembled WGS sequence"/>
</dbReference>
<keyword evidence="3" id="KW-1185">Reference proteome</keyword>
<evidence type="ECO:0000256" key="1">
    <source>
        <dbReference type="SAM" id="SignalP"/>
    </source>
</evidence>
<dbReference type="EMBL" id="AZBU02000006">
    <property type="protein sequence ID" value="TKR73689.1"/>
    <property type="molecule type" value="Genomic_DNA"/>
</dbReference>
<proteinExistence type="predicted"/>
<evidence type="ECO:0008006" key="4">
    <source>
        <dbReference type="Google" id="ProtNLM"/>
    </source>
</evidence>
<organism evidence="2 3">
    <name type="scientific">Steinernema carpocapsae</name>
    <name type="common">Entomopathogenic nematode</name>
    <dbReference type="NCBI Taxonomy" id="34508"/>
    <lineage>
        <taxon>Eukaryota</taxon>
        <taxon>Metazoa</taxon>
        <taxon>Ecdysozoa</taxon>
        <taxon>Nematoda</taxon>
        <taxon>Chromadorea</taxon>
        <taxon>Rhabditida</taxon>
        <taxon>Tylenchina</taxon>
        <taxon>Panagrolaimomorpha</taxon>
        <taxon>Strongyloidoidea</taxon>
        <taxon>Steinernematidae</taxon>
        <taxon>Steinernema</taxon>
    </lineage>
</organism>
<sequence length="85" mass="10197">MKRLVLFFSGFFTFLLFAEISAKKYSVGFGFVRLRKYRQRRISILDPTKTLHPIRRHHAKSQFFAPRAWWSVYDALNDSIKNSRK</sequence>
<gene>
    <name evidence="2" type="ORF">L596_020972</name>
</gene>
<protein>
    <recommendedName>
        <fullName evidence="4">Secreted protein</fullName>
    </recommendedName>
</protein>
<name>A0A4U5MV42_STECR</name>
<reference evidence="2 3" key="2">
    <citation type="journal article" date="2019" name="G3 (Bethesda)">
        <title>Hybrid Assembly of the Genome of the Entomopathogenic Nematode Steinernema carpocapsae Identifies the X-Chromosome.</title>
        <authorList>
            <person name="Serra L."/>
            <person name="Macchietto M."/>
            <person name="Macias-Munoz A."/>
            <person name="McGill C.J."/>
            <person name="Rodriguez I.M."/>
            <person name="Rodriguez B."/>
            <person name="Murad R."/>
            <person name="Mortazavi A."/>
        </authorList>
    </citation>
    <scope>NUCLEOTIDE SEQUENCE [LARGE SCALE GENOMIC DNA]</scope>
    <source>
        <strain evidence="2 3">ALL</strain>
    </source>
</reference>
<accession>A0A4U5MV42</accession>
<dbReference type="AlphaFoldDB" id="A0A4U5MV42"/>
<keyword evidence="1" id="KW-0732">Signal</keyword>
<evidence type="ECO:0000313" key="2">
    <source>
        <dbReference type="EMBL" id="TKR73689.1"/>
    </source>
</evidence>
<evidence type="ECO:0000313" key="3">
    <source>
        <dbReference type="Proteomes" id="UP000298663"/>
    </source>
</evidence>